<gene>
    <name evidence="1" type="ORF">Rt10032_c12g4808</name>
</gene>
<accession>A0A511KK89</accession>
<reference evidence="1 2" key="1">
    <citation type="submission" date="2019-07" db="EMBL/GenBank/DDBJ databases">
        <title>Rhodotorula toruloides NBRC10032 genome sequencing.</title>
        <authorList>
            <person name="Shida Y."/>
            <person name="Takaku H."/>
            <person name="Ogasawara W."/>
            <person name="Mori K."/>
        </authorList>
    </citation>
    <scope>NUCLEOTIDE SEQUENCE [LARGE SCALE GENOMIC DNA]</scope>
    <source>
        <strain evidence="1 2">NBRC10032</strain>
    </source>
</reference>
<name>A0A511KK89_RHOTO</name>
<dbReference type="AlphaFoldDB" id="A0A511KK89"/>
<sequence>MDSFNREAAGAGFTHSLPAHYFRNGVETEVDEAWWEAKIARSPAHGPEERLRRAEVIRTRSLADSATVSTTWRRLLDEGSELLPQVLLYQTLLGESVYEGLAARGLPA</sequence>
<proteinExistence type="predicted"/>
<evidence type="ECO:0000313" key="1">
    <source>
        <dbReference type="EMBL" id="GEM10791.1"/>
    </source>
</evidence>
<organism evidence="1 2">
    <name type="scientific">Rhodotorula toruloides</name>
    <name type="common">Yeast</name>
    <name type="synonym">Rhodosporidium toruloides</name>
    <dbReference type="NCBI Taxonomy" id="5286"/>
    <lineage>
        <taxon>Eukaryota</taxon>
        <taxon>Fungi</taxon>
        <taxon>Dikarya</taxon>
        <taxon>Basidiomycota</taxon>
        <taxon>Pucciniomycotina</taxon>
        <taxon>Microbotryomycetes</taxon>
        <taxon>Sporidiobolales</taxon>
        <taxon>Sporidiobolaceae</taxon>
        <taxon>Rhodotorula</taxon>
    </lineage>
</organism>
<protein>
    <submittedName>
        <fullName evidence="1">Uncharacterized protein</fullName>
    </submittedName>
</protein>
<dbReference type="EMBL" id="BJWK01000012">
    <property type="protein sequence ID" value="GEM10791.1"/>
    <property type="molecule type" value="Genomic_DNA"/>
</dbReference>
<evidence type="ECO:0000313" key="2">
    <source>
        <dbReference type="Proteomes" id="UP000321518"/>
    </source>
</evidence>
<comment type="caution">
    <text evidence="1">The sequence shown here is derived from an EMBL/GenBank/DDBJ whole genome shotgun (WGS) entry which is preliminary data.</text>
</comment>
<dbReference type="Proteomes" id="UP000321518">
    <property type="component" value="Unassembled WGS sequence"/>
</dbReference>